<keyword evidence="4" id="KW-1185">Reference proteome</keyword>
<feature type="region of interest" description="Disordered" evidence="1">
    <location>
        <begin position="692"/>
        <end position="713"/>
    </location>
</feature>
<dbReference type="Proteomes" id="UP000041254">
    <property type="component" value="Unassembled WGS sequence"/>
</dbReference>
<dbReference type="InterPro" id="IPR010262">
    <property type="entry name" value="Arylsulfotransferase_bact"/>
</dbReference>
<feature type="signal peptide" evidence="2">
    <location>
        <begin position="1"/>
        <end position="19"/>
    </location>
</feature>
<dbReference type="PANTHER" id="PTHR35340">
    <property type="entry name" value="PQQ ENZYME REPEAT PROTEIN-RELATED"/>
    <property type="match status" value="1"/>
</dbReference>
<keyword evidence="2" id="KW-0732">Signal</keyword>
<feature type="compositionally biased region" description="Gly residues" evidence="1">
    <location>
        <begin position="703"/>
        <end position="713"/>
    </location>
</feature>
<dbReference type="EMBL" id="CDMY01000712">
    <property type="protein sequence ID" value="CEM31108.1"/>
    <property type="molecule type" value="Genomic_DNA"/>
</dbReference>
<accession>A0A0G4GLV9</accession>
<dbReference type="Pfam" id="PF05935">
    <property type="entry name" value="Arylsulfotrans"/>
    <property type="match status" value="1"/>
</dbReference>
<reference evidence="3 4" key="1">
    <citation type="submission" date="2014-11" db="EMBL/GenBank/DDBJ databases">
        <authorList>
            <person name="Zhu J."/>
            <person name="Qi W."/>
            <person name="Song R."/>
        </authorList>
    </citation>
    <scope>NUCLEOTIDE SEQUENCE [LARGE SCALE GENOMIC DNA]</scope>
</reference>
<sequence>MAIGIALCLFAFFTRHTFAQKQQQQQQDKYLTFRESGLAYIHPREHAQYVSPFTTIALRHGEVLLSDGLESKVKVSARDEGQTVLSSDQRTLIYKPATPNKPLPRGERVTVLVKPGIKTVNGTVLPGVKWSFIVSDHHGGYPGARLYAGNDWAPIEPKALMNQPIPLNTHASVLSFDRQGPPPKLPFPPAMADMEEGWYEAPFNHYKTIPDHLPRMRVRGKPKYDQLAPGYFFMSNIIFDTEPFGHVWHPAVMVVDNHGDLVYYDARGEWKNQTRGEAPGIIEISPMGRLLVKENEAITEKDNDLNFVRRHHPEHGYQLNAHDMRMDAKGNRLFTIADPQPINVKGMWEGAPDTAVKIVGAVVQEVDHQNNVVMEFRSWDHFELPWLIKQSAIEFNATSPIWDLIHQNSVDFTDDDSIVISWRGTSSVLKVDRETGDVVWRLGGTQAFNQFKLTQDAAPKGESKMPSFIGQHDASLKGNRLTVFDNAFLDRYVPGCVGGVASFETTFSSRALEYNLDQHSMVAKRIFSYSGPRRADGSLKYRYVSRCHGSFQKTDKGTGVIGWGGMHITGHLPVVEEVSVDGELLLSFDWMSGANSYRARKYGWRNVTPHWRPTLLLIDQVLYYSWNGSTDVAAWRIEAAEGPGKPFTRVTKHKRTRFEHSVALTKTALTPGGRCMVYRAIAMGKDGKQLGASDGVHTAECGDTGGKKGTVRA</sequence>
<name>A0A0G4GLV9_VITBC</name>
<evidence type="ECO:0000256" key="2">
    <source>
        <dbReference type="SAM" id="SignalP"/>
    </source>
</evidence>
<feature type="chain" id="PRO_5005190886" description="SbsA Ig-like domain-containing protein" evidence="2">
    <location>
        <begin position="20"/>
        <end position="713"/>
    </location>
</feature>
<proteinExistence type="predicted"/>
<protein>
    <recommendedName>
        <fullName evidence="5">SbsA Ig-like domain-containing protein</fullName>
    </recommendedName>
</protein>
<dbReference type="InParanoid" id="A0A0G4GLV9"/>
<evidence type="ECO:0000313" key="4">
    <source>
        <dbReference type="Proteomes" id="UP000041254"/>
    </source>
</evidence>
<dbReference type="GO" id="GO:0004062">
    <property type="term" value="F:aryl sulfotransferase activity"/>
    <property type="evidence" value="ECO:0007669"/>
    <property type="project" value="InterPro"/>
</dbReference>
<gene>
    <name evidence="3" type="ORF">Vbra_4554</name>
</gene>
<dbReference type="PhylomeDB" id="A0A0G4GLV9"/>
<organism evidence="3 4">
    <name type="scientific">Vitrella brassicaformis (strain CCMP3155)</name>
    <dbReference type="NCBI Taxonomy" id="1169540"/>
    <lineage>
        <taxon>Eukaryota</taxon>
        <taxon>Sar</taxon>
        <taxon>Alveolata</taxon>
        <taxon>Colpodellida</taxon>
        <taxon>Vitrellaceae</taxon>
        <taxon>Vitrella</taxon>
    </lineage>
</organism>
<dbReference type="PANTHER" id="PTHR35340:SF5">
    <property type="entry name" value="ASST-DOMAIN-CONTAINING PROTEIN"/>
    <property type="match status" value="1"/>
</dbReference>
<dbReference type="AlphaFoldDB" id="A0A0G4GLV9"/>
<evidence type="ECO:0000256" key="1">
    <source>
        <dbReference type="SAM" id="MobiDB-lite"/>
    </source>
</evidence>
<evidence type="ECO:0008006" key="5">
    <source>
        <dbReference type="Google" id="ProtNLM"/>
    </source>
</evidence>
<dbReference type="OrthoDB" id="5427350at2759"/>
<dbReference type="InterPro" id="IPR053143">
    <property type="entry name" value="Arylsulfate_ST"/>
</dbReference>
<dbReference type="VEuPathDB" id="CryptoDB:Vbra_4554"/>
<evidence type="ECO:0000313" key="3">
    <source>
        <dbReference type="EMBL" id="CEM31108.1"/>
    </source>
</evidence>